<comment type="caution">
    <text evidence="1">The sequence shown here is derived from an EMBL/GenBank/DDBJ whole genome shotgun (WGS) entry which is preliminary data.</text>
</comment>
<dbReference type="EMBL" id="VSRR010035077">
    <property type="protein sequence ID" value="MPC72624.1"/>
    <property type="molecule type" value="Genomic_DNA"/>
</dbReference>
<accession>A0A5B7HW48</accession>
<evidence type="ECO:0000313" key="2">
    <source>
        <dbReference type="Proteomes" id="UP000324222"/>
    </source>
</evidence>
<organism evidence="1 2">
    <name type="scientific">Portunus trituberculatus</name>
    <name type="common">Swimming crab</name>
    <name type="synonym">Neptunus trituberculatus</name>
    <dbReference type="NCBI Taxonomy" id="210409"/>
    <lineage>
        <taxon>Eukaryota</taxon>
        <taxon>Metazoa</taxon>
        <taxon>Ecdysozoa</taxon>
        <taxon>Arthropoda</taxon>
        <taxon>Crustacea</taxon>
        <taxon>Multicrustacea</taxon>
        <taxon>Malacostraca</taxon>
        <taxon>Eumalacostraca</taxon>
        <taxon>Eucarida</taxon>
        <taxon>Decapoda</taxon>
        <taxon>Pleocyemata</taxon>
        <taxon>Brachyura</taxon>
        <taxon>Eubrachyura</taxon>
        <taxon>Portunoidea</taxon>
        <taxon>Portunidae</taxon>
        <taxon>Portuninae</taxon>
        <taxon>Portunus</taxon>
    </lineage>
</organism>
<reference evidence="1 2" key="1">
    <citation type="submission" date="2019-05" db="EMBL/GenBank/DDBJ databases">
        <title>Another draft genome of Portunus trituberculatus and its Hox gene families provides insights of decapod evolution.</title>
        <authorList>
            <person name="Jeong J.-H."/>
            <person name="Song I."/>
            <person name="Kim S."/>
            <person name="Choi T."/>
            <person name="Kim D."/>
            <person name="Ryu S."/>
            <person name="Kim W."/>
        </authorList>
    </citation>
    <scope>NUCLEOTIDE SEQUENCE [LARGE SCALE GENOMIC DNA]</scope>
    <source>
        <tissue evidence="1">Muscle</tissue>
    </source>
</reference>
<evidence type="ECO:0000313" key="1">
    <source>
        <dbReference type="EMBL" id="MPC72624.1"/>
    </source>
</evidence>
<gene>
    <name evidence="1" type="ORF">E2C01_066936</name>
</gene>
<name>A0A5B7HW48_PORTR</name>
<keyword evidence="2" id="KW-1185">Reference proteome</keyword>
<dbReference type="AlphaFoldDB" id="A0A5B7HW48"/>
<sequence length="67" mass="7336">MALVRAAGGGYSWGGGQIMVGTWLHPSEGFAAEQNTRHPSLPHSSLVAERKQRWQDDEVTVDMGLEE</sequence>
<proteinExistence type="predicted"/>
<protein>
    <submittedName>
        <fullName evidence="1">Uncharacterized protein</fullName>
    </submittedName>
</protein>
<dbReference type="Proteomes" id="UP000324222">
    <property type="component" value="Unassembled WGS sequence"/>
</dbReference>